<name>A0A162GTS6_BDEBC</name>
<proteinExistence type="inferred from homology"/>
<dbReference type="Gene3D" id="3.20.20.70">
    <property type="entry name" value="Aldolase class I"/>
    <property type="match status" value="1"/>
</dbReference>
<dbReference type="GO" id="GO:0005737">
    <property type="term" value="C:cytoplasm"/>
    <property type="evidence" value="ECO:0007669"/>
    <property type="project" value="UniProtKB-SubCell"/>
</dbReference>
<dbReference type="OrthoDB" id="5288668at2"/>
<dbReference type="SUPFAM" id="SSF102114">
    <property type="entry name" value="Radical SAM enzymes"/>
    <property type="match status" value="1"/>
</dbReference>
<dbReference type="InterPro" id="IPR004559">
    <property type="entry name" value="HemW-like"/>
</dbReference>
<dbReference type="SFLD" id="SFLDS00029">
    <property type="entry name" value="Radical_SAM"/>
    <property type="match status" value="1"/>
</dbReference>
<evidence type="ECO:0000256" key="2">
    <source>
        <dbReference type="ARBA" id="ARBA00006100"/>
    </source>
</evidence>
<dbReference type="Pfam" id="PF04055">
    <property type="entry name" value="Radical_SAM"/>
    <property type="match status" value="1"/>
</dbReference>
<evidence type="ECO:0000256" key="10">
    <source>
        <dbReference type="RuleBase" id="RU364116"/>
    </source>
</evidence>
<evidence type="ECO:0000259" key="11">
    <source>
        <dbReference type="PROSITE" id="PS51918"/>
    </source>
</evidence>
<keyword evidence="10" id="KW-0004">4Fe-4S</keyword>
<evidence type="ECO:0000256" key="7">
    <source>
        <dbReference type="ARBA" id="ARBA00023004"/>
    </source>
</evidence>
<keyword evidence="5 10" id="KW-0949">S-adenosyl-L-methionine</keyword>
<dbReference type="GO" id="GO:0004109">
    <property type="term" value="F:coproporphyrinogen oxidase activity"/>
    <property type="evidence" value="ECO:0007669"/>
    <property type="project" value="InterPro"/>
</dbReference>
<comment type="cofactor">
    <cofactor evidence="1">
        <name>[4Fe-4S] cluster</name>
        <dbReference type="ChEBI" id="CHEBI:49883"/>
    </cofactor>
</comment>
<keyword evidence="4 10" id="KW-0349">Heme</keyword>
<sequence length="390" mass="44801">MAFGVYVHIPYCIQRCTYCDFATYEQSKILPPDQYVELLFKEIRQKHRYYTPQSLDTLYFGGGTPSLIPAPLIVSIIKELGRYGFTTRPDTEITIEINPATINEDKLKMYLDHGVNRFSVGAQTFDDRLLKMVHREHSAKQTLETLDLLRAHNLNFSFDILFALPSQTVAGLKNDVKIAIEQGAKHISPYCLTVPDGHPLSKGRPLDDEQVEMFDIIADELTAKGFKQYEISNFALPGFESRHNMLYWVDEPYWGLGLSAHSYSLESAWGTRYWNINSINEYQKQILAFDGQEFDSPAKHLPAAQHEILEMHQALTDFCHTSMRLMRGLSQEKLSKKFPPEISNKVQTLLNGLIKKNWVQYDNGHWSLTRDGLVLSNKVFQELTFLPEDI</sequence>
<reference evidence="12 13" key="1">
    <citation type="submission" date="2016-03" db="EMBL/GenBank/DDBJ databases">
        <authorList>
            <person name="Ploux O."/>
        </authorList>
    </citation>
    <scope>NUCLEOTIDE SEQUENCE [LARGE SCALE GENOMIC DNA]</scope>
    <source>
        <strain evidence="12 13">EC13</strain>
    </source>
</reference>
<dbReference type="InterPro" id="IPR013785">
    <property type="entry name" value="Aldolase_TIM"/>
</dbReference>
<dbReference type="GO" id="GO:0006779">
    <property type="term" value="P:porphyrin-containing compound biosynthetic process"/>
    <property type="evidence" value="ECO:0007669"/>
    <property type="project" value="InterPro"/>
</dbReference>
<dbReference type="NCBIfam" id="TIGR00539">
    <property type="entry name" value="hemN_rel"/>
    <property type="match status" value="1"/>
</dbReference>
<dbReference type="SMART" id="SM00729">
    <property type="entry name" value="Elp3"/>
    <property type="match status" value="1"/>
</dbReference>
<dbReference type="AlphaFoldDB" id="A0A162GTS6"/>
<comment type="function">
    <text evidence="10">Probably acts as a heme chaperone, transferring heme to an unknown acceptor. Binds one molecule of heme per monomer, possibly covalently. Binds 1 [4Fe-4S] cluster. The cluster is coordinated with 3 cysteines and an exchangeable S-adenosyl-L-methionine.</text>
</comment>
<keyword evidence="7 10" id="KW-0408">Iron</keyword>
<accession>A0A162GTS6</accession>
<evidence type="ECO:0000256" key="4">
    <source>
        <dbReference type="ARBA" id="ARBA00022617"/>
    </source>
</evidence>
<evidence type="ECO:0000256" key="9">
    <source>
        <dbReference type="ARBA" id="ARBA00023186"/>
    </source>
</evidence>
<organism evidence="12 13">
    <name type="scientific">Bdellovibrio bacteriovorus</name>
    <dbReference type="NCBI Taxonomy" id="959"/>
    <lineage>
        <taxon>Bacteria</taxon>
        <taxon>Pseudomonadati</taxon>
        <taxon>Bdellovibrionota</taxon>
        <taxon>Bdellovibrionia</taxon>
        <taxon>Bdellovibrionales</taxon>
        <taxon>Pseudobdellovibrionaceae</taxon>
        <taxon>Bdellovibrio</taxon>
    </lineage>
</organism>
<dbReference type="InterPro" id="IPR007197">
    <property type="entry name" value="rSAM"/>
</dbReference>
<dbReference type="CDD" id="cd01335">
    <property type="entry name" value="Radical_SAM"/>
    <property type="match status" value="1"/>
</dbReference>
<dbReference type="InterPro" id="IPR058240">
    <property type="entry name" value="rSAM_sf"/>
</dbReference>
<evidence type="ECO:0000256" key="1">
    <source>
        <dbReference type="ARBA" id="ARBA00001966"/>
    </source>
</evidence>
<keyword evidence="6 10" id="KW-0479">Metal-binding</keyword>
<dbReference type="SFLD" id="SFLDG01065">
    <property type="entry name" value="anaerobic_coproporphyrinogen-I"/>
    <property type="match status" value="1"/>
</dbReference>
<feature type="domain" description="Radical SAM core" evidence="11">
    <location>
        <begin position="1"/>
        <end position="227"/>
    </location>
</feature>
<dbReference type="InterPro" id="IPR006638">
    <property type="entry name" value="Elp3/MiaA/NifB-like_rSAM"/>
</dbReference>
<comment type="subcellular location">
    <subcellularLocation>
        <location evidence="10">Cytoplasm</location>
    </subcellularLocation>
</comment>
<dbReference type="PANTHER" id="PTHR13932:SF5">
    <property type="entry name" value="RADICAL S-ADENOSYL METHIONINE DOMAIN-CONTAINING PROTEIN 1, MITOCHONDRIAL"/>
    <property type="match status" value="1"/>
</dbReference>
<dbReference type="GO" id="GO:0051539">
    <property type="term" value="F:4 iron, 4 sulfur cluster binding"/>
    <property type="evidence" value="ECO:0007669"/>
    <property type="project" value="UniProtKB-UniRule"/>
</dbReference>
<keyword evidence="9 10" id="KW-0143">Chaperone</keyword>
<evidence type="ECO:0000256" key="6">
    <source>
        <dbReference type="ARBA" id="ARBA00022723"/>
    </source>
</evidence>
<dbReference type="GO" id="GO:0046872">
    <property type="term" value="F:metal ion binding"/>
    <property type="evidence" value="ECO:0007669"/>
    <property type="project" value="UniProtKB-UniRule"/>
</dbReference>
<dbReference type="PANTHER" id="PTHR13932">
    <property type="entry name" value="COPROPORPHYRINIGEN III OXIDASE"/>
    <property type="match status" value="1"/>
</dbReference>
<keyword evidence="8 10" id="KW-0411">Iron-sulfur</keyword>
<dbReference type="InterPro" id="IPR034505">
    <property type="entry name" value="Coproporphyrinogen-III_oxidase"/>
</dbReference>
<dbReference type="RefSeq" id="WP_063205695.1">
    <property type="nucleotide sequence ID" value="NZ_LUKD01000001.1"/>
</dbReference>
<dbReference type="Proteomes" id="UP000075799">
    <property type="component" value="Unassembled WGS sequence"/>
</dbReference>
<protein>
    <recommendedName>
        <fullName evidence="3 10">Heme chaperone HemW</fullName>
    </recommendedName>
</protein>
<comment type="caution">
    <text evidence="12">The sequence shown here is derived from an EMBL/GenBank/DDBJ whole genome shotgun (WGS) entry which is preliminary data.</text>
</comment>
<keyword evidence="10" id="KW-0963">Cytoplasm</keyword>
<gene>
    <name evidence="12" type="ORF">AZI87_06830</name>
</gene>
<comment type="similarity">
    <text evidence="2">Belongs to the anaerobic coproporphyrinogen-III oxidase family. HemW subfamily.</text>
</comment>
<evidence type="ECO:0000256" key="3">
    <source>
        <dbReference type="ARBA" id="ARBA00017228"/>
    </source>
</evidence>
<dbReference type="EMBL" id="LUKD01000001">
    <property type="protein sequence ID" value="KYG68935.1"/>
    <property type="molecule type" value="Genomic_DNA"/>
</dbReference>
<evidence type="ECO:0000313" key="12">
    <source>
        <dbReference type="EMBL" id="KYG68935.1"/>
    </source>
</evidence>
<evidence type="ECO:0000313" key="13">
    <source>
        <dbReference type="Proteomes" id="UP000075799"/>
    </source>
</evidence>
<evidence type="ECO:0000256" key="5">
    <source>
        <dbReference type="ARBA" id="ARBA00022691"/>
    </source>
</evidence>
<dbReference type="SFLD" id="SFLDF00562">
    <property type="entry name" value="HemN-like__clustered_with_heat"/>
    <property type="match status" value="1"/>
</dbReference>
<evidence type="ECO:0000256" key="8">
    <source>
        <dbReference type="ARBA" id="ARBA00023014"/>
    </source>
</evidence>
<dbReference type="PROSITE" id="PS51918">
    <property type="entry name" value="RADICAL_SAM"/>
    <property type="match status" value="1"/>
</dbReference>